<dbReference type="PANTHER" id="PTHR36437">
    <property type="entry name" value="GLYOXALASE/BLEOMYCIN RESISTANCE PROTEIN/DIOXYGENASE"/>
    <property type="match status" value="1"/>
</dbReference>
<gene>
    <name evidence="2" type="ORF">DEX24_05655</name>
</gene>
<dbReference type="InterPro" id="IPR004360">
    <property type="entry name" value="Glyas_Fos-R_dOase_dom"/>
</dbReference>
<reference evidence="2 3" key="1">
    <citation type="submission" date="2018-05" db="EMBL/GenBank/DDBJ databases">
        <title>Kurthia sibirica genome sequence.</title>
        <authorList>
            <person name="Maclea K.S."/>
            <person name="Goen A.E."/>
        </authorList>
    </citation>
    <scope>NUCLEOTIDE SEQUENCE [LARGE SCALE GENOMIC DNA]</scope>
    <source>
        <strain evidence="2 3">ATCC 49154</strain>
    </source>
</reference>
<dbReference type="Gene3D" id="3.10.180.10">
    <property type="entry name" value="2,3-Dihydroxybiphenyl 1,2-Dioxygenase, domain 1"/>
    <property type="match status" value="1"/>
</dbReference>
<accession>A0A2U3ANC6</accession>
<proteinExistence type="predicted"/>
<organism evidence="2 3">
    <name type="scientific">Kurthia sibirica</name>
    <dbReference type="NCBI Taxonomy" id="202750"/>
    <lineage>
        <taxon>Bacteria</taxon>
        <taxon>Bacillati</taxon>
        <taxon>Bacillota</taxon>
        <taxon>Bacilli</taxon>
        <taxon>Bacillales</taxon>
        <taxon>Caryophanaceae</taxon>
        <taxon>Kurthia</taxon>
    </lineage>
</organism>
<keyword evidence="2" id="KW-0560">Oxidoreductase</keyword>
<evidence type="ECO:0000313" key="2">
    <source>
        <dbReference type="EMBL" id="PWI26016.1"/>
    </source>
</evidence>
<dbReference type="InterPro" id="IPR029068">
    <property type="entry name" value="Glyas_Bleomycin-R_OHBP_Dase"/>
</dbReference>
<keyword evidence="2" id="KW-0223">Dioxygenase</keyword>
<feature type="domain" description="VOC" evidence="1">
    <location>
        <begin position="4"/>
        <end position="124"/>
    </location>
</feature>
<name>A0A2U3ANC6_9BACL</name>
<dbReference type="Proteomes" id="UP000245938">
    <property type="component" value="Unassembled WGS sequence"/>
</dbReference>
<keyword evidence="3" id="KW-1185">Reference proteome</keyword>
<comment type="caution">
    <text evidence="2">The sequence shown here is derived from an EMBL/GenBank/DDBJ whole genome shotgun (WGS) entry which is preliminary data.</text>
</comment>
<dbReference type="InterPro" id="IPR037523">
    <property type="entry name" value="VOC_core"/>
</dbReference>
<dbReference type="AlphaFoldDB" id="A0A2U3ANC6"/>
<dbReference type="EMBL" id="QFVR01000005">
    <property type="protein sequence ID" value="PWI26016.1"/>
    <property type="molecule type" value="Genomic_DNA"/>
</dbReference>
<evidence type="ECO:0000259" key="1">
    <source>
        <dbReference type="PROSITE" id="PS51819"/>
    </source>
</evidence>
<dbReference type="SUPFAM" id="SSF54593">
    <property type="entry name" value="Glyoxalase/Bleomycin resistance protein/Dihydroxybiphenyl dioxygenase"/>
    <property type="match status" value="1"/>
</dbReference>
<sequence length="124" mass="13839">MVEAVKQIMLYVNDQQATADFWVEKLGFTIVANEKNGGFHFIEMKPNPASETSIVLHNKEMIAKMSPEMNVGTPSLMFSVADVSAEHQRLKEAGVKVGELTQMPFGTVFNFCDNEENYFAVSSK</sequence>
<dbReference type="PROSITE" id="PS51819">
    <property type="entry name" value="VOC"/>
    <property type="match status" value="1"/>
</dbReference>
<dbReference type="OrthoDB" id="9803079at2"/>
<dbReference type="PANTHER" id="PTHR36437:SF2">
    <property type="entry name" value="GLYOXALASE_BLEOMYCIN RESISTANCE PROTEIN_DIOXYGENASE"/>
    <property type="match status" value="1"/>
</dbReference>
<protein>
    <submittedName>
        <fullName evidence="2">Glyoxalase/bleomycin resistance/extradiol dioxygenase family protein</fullName>
    </submittedName>
</protein>
<dbReference type="GO" id="GO:0051213">
    <property type="term" value="F:dioxygenase activity"/>
    <property type="evidence" value="ECO:0007669"/>
    <property type="project" value="UniProtKB-KW"/>
</dbReference>
<dbReference type="Pfam" id="PF00903">
    <property type="entry name" value="Glyoxalase"/>
    <property type="match status" value="1"/>
</dbReference>
<evidence type="ECO:0000313" key="3">
    <source>
        <dbReference type="Proteomes" id="UP000245938"/>
    </source>
</evidence>
<dbReference type="CDD" id="cd07263">
    <property type="entry name" value="VOC_like"/>
    <property type="match status" value="1"/>
</dbReference>
<dbReference type="RefSeq" id="WP_109305437.1">
    <property type="nucleotide sequence ID" value="NZ_BJUF01000032.1"/>
</dbReference>